<evidence type="ECO:0000313" key="4">
    <source>
        <dbReference type="RefSeq" id="XP_010264130.1"/>
    </source>
</evidence>
<accession>A0A1U8ANP5</accession>
<dbReference type="InParanoid" id="A0A1U8ANP5"/>
<feature type="compositionally biased region" description="Polar residues" evidence="1">
    <location>
        <begin position="1"/>
        <end position="11"/>
    </location>
</feature>
<feature type="compositionally biased region" description="Low complexity" evidence="1">
    <location>
        <begin position="14"/>
        <end position="24"/>
    </location>
</feature>
<dbReference type="KEGG" id="nnu:104602215"/>
<feature type="region of interest" description="Disordered" evidence="1">
    <location>
        <begin position="123"/>
        <end position="155"/>
    </location>
</feature>
<dbReference type="Pfam" id="PF22936">
    <property type="entry name" value="Pol_BBD"/>
    <property type="match status" value="1"/>
</dbReference>
<evidence type="ECO:0000256" key="1">
    <source>
        <dbReference type="SAM" id="MobiDB-lite"/>
    </source>
</evidence>
<feature type="region of interest" description="Disordered" evidence="1">
    <location>
        <begin position="1"/>
        <end position="49"/>
    </location>
</feature>
<dbReference type="GeneID" id="104602215"/>
<evidence type="ECO:0000259" key="2">
    <source>
        <dbReference type="Pfam" id="PF22936"/>
    </source>
</evidence>
<dbReference type="AlphaFoldDB" id="A0A1U8ANP5"/>
<reference evidence="4" key="1">
    <citation type="submission" date="2025-08" db="UniProtKB">
        <authorList>
            <consortium name="RefSeq"/>
        </authorList>
    </citation>
    <scope>IDENTIFICATION</scope>
</reference>
<keyword evidence="3" id="KW-1185">Reference proteome</keyword>
<proteinExistence type="predicted"/>
<organism evidence="3 4">
    <name type="scientific">Nelumbo nucifera</name>
    <name type="common">Sacred lotus</name>
    <dbReference type="NCBI Taxonomy" id="4432"/>
    <lineage>
        <taxon>Eukaryota</taxon>
        <taxon>Viridiplantae</taxon>
        <taxon>Streptophyta</taxon>
        <taxon>Embryophyta</taxon>
        <taxon>Tracheophyta</taxon>
        <taxon>Spermatophyta</taxon>
        <taxon>Magnoliopsida</taxon>
        <taxon>Proteales</taxon>
        <taxon>Nelumbonaceae</taxon>
        <taxon>Nelumbo</taxon>
    </lineage>
</organism>
<dbReference type="RefSeq" id="XP_010264130.1">
    <property type="nucleotide sequence ID" value="XM_010265828.1"/>
</dbReference>
<protein>
    <submittedName>
        <fullName evidence="4">Uncharacterized protein LOC104602215</fullName>
    </submittedName>
</protein>
<feature type="domain" description="Retrovirus-related Pol polyprotein from transposon TNT 1-94-like beta-barrel" evidence="2">
    <location>
        <begin position="213"/>
        <end position="291"/>
    </location>
</feature>
<sequence>MASINSSTEGGINSLGSLTSTTTSVEGKTPAPPEEIDNPKDPSKKSINPTFDHCYQLDQLVLSWIISSRTGRKPKVLLTNLSAVSGPVSQQDLVMCILSGLRSEYESIITAIANRPDFDKLRISNQSQQLRNNSQRGRVRGRRGNQSDGSGRGRGRGNTIVCQLCNIPGHGVWKCQRRFDISYLGGDRQPAQNPTPDPIAFHTGSSPQFNRTWYLDSRATHHITSNLDNLQIQSDYCGFDQVKIGNGTGLEIKNIGSSIISHNDHKFYLEDIYHVPSITKNLFFVSKFTKDNNVVFEFHPSHFLLKDHMGRVLLYGPSKGGLYQFPASASITFAPPSGSIAFISEEA</sequence>
<feature type="compositionally biased region" description="Low complexity" evidence="1">
    <location>
        <begin position="123"/>
        <end position="136"/>
    </location>
</feature>
<name>A0A1U8ANP5_NELNU</name>
<dbReference type="PANTHER" id="PTHR47481:SF22">
    <property type="entry name" value="RETROTRANSPOSON GAG DOMAIN-CONTAINING PROTEIN"/>
    <property type="match status" value="1"/>
</dbReference>
<evidence type="ECO:0000313" key="3">
    <source>
        <dbReference type="Proteomes" id="UP000189703"/>
    </source>
</evidence>
<dbReference type="PANTHER" id="PTHR47481">
    <property type="match status" value="1"/>
</dbReference>
<dbReference type="eggNOG" id="KOG0017">
    <property type="taxonomic scope" value="Eukaryota"/>
</dbReference>
<dbReference type="Proteomes" id="UP000189703">
    <property type="component" value="Unplaced"/>
</dbReference>
<dbReference type="InterPro" id="IPR054722">
    <property type="entry name" value="PolX-like_BBD"/>
</dbReference>
<dbReference type="OrthoDB" id="1937754at2759"/>
<gene>
    <name evidence="4" type="primary">LOC104602215</name>
</gene>